<reference evidence="3 4" key="1">
    <citation type="journal article" date="2018" name="PLoS Genet.">
        <title>Population sequencing reveals clonal diversity and ancestral inbreeding in the grapevine cultivar Chardonnay.</title>
        <authorList>
            <person name="Roach M.J."/>
            <person name="Johnson D.L."/>
            <person name="Bohlmann J."/>
            <person name="van Vuuren H.J."/>
            <person name="Jones S.J."/>
            <person name="Pretorius I.S."/>
            <person name="Schmidt S.A."/>
            <person name="Borneman A.R."/>
        </authorList>
    </citation>
    <scope>NUCLEOTIDE SEQUENCE [LARGE SCALE GENOMIC DNA]</scope>
    <source>
        <strain evidence="4">cv. Chardonnay</strain>
        <tissue evidence="3">Leaf</tissue>
    </source>
</reference>
<dbReference type="Proteomes" id="UP000288805">
    <property type="component" value="Unassembled WGS sequence"/>
</dbReference>
<comment type="caution">
    <text evidence="3">The sequence shown here is derived from an EMBL/GenBank/DDBJ whole genome shotgun (WGS) entry which is preliminary data.</text>
</comment>
<feature type="domain" description="SWIM-type" evidence="2">
    <location>
        <begin position="256"/>
        <end position="288"/>
    </location>
</feature>
<organism evidence="3 4">
    <name type="scientific">Vitis vinifera</name>
    <name type="common">Grape</name>
    <dbReference type="NCBI Taxonomy" id="29760"/>
    <lineage>
        <taxon>Eukaryota</taxon>
        <taxon>Viridiplantae</taxon>
        <taxon>Streptophyta</taxon>
        <taxon>Embryophyta</taxon>
        <taxon>Tracheophyta</taxon>
        <taxon>Spermatophyta</taxon>
        <taxon>Magnoliopsida</taxon>
        <taxon>eudicotyledons</taxon>
        <taxon>Gunneridae</taxon>
        <taxon>Pentapetalae</taxon>
        <taxon>rosids</taxon>
        <taxon>Vitales</taxon>
        <taxon>Vitaceae</taxon>
        <taxon>Viteae</taxon>
        <taxon>Vitis</taxon>
    </lineage>
</organism>
<dbReference type="Pfam" id="PF10536">
    <property type="entry name" value="PMD"/>
    <property type="match status" value="1"/>
</dbReference>
<gene>
    <name evidence="3" type="primary">MAIL3_239</name>
    <name evidence="3" type="ORF">CK203_107734</name>
</gene>
<dbReference type="GO" id="GO:0008270">
    <property type="term" value="F:zinc ion binding"/>
    <property type="evidence" value="ECO:0007669"/>
    <property type="project" value="UniProtKB-KW"/>
</dbReference>
<dbReference type="InterPro" id="IPR007527">
    <property type="entry name" value="Znf_SWIM"/>
</dbReference>
<accession>A0A438C686</accession>
<evidence type="ECO:0000313" key="3">
    <source>
        <dbReference type="EMBL" id="RVW18773.1"/>
    </source>
</evidence>
<protein>
    <submittedName>
        <fullName evidence="3">Serine/threonine-protein phosphatase 7 long form-like</fullName>
    </submittedName>
</protein>
<keyword evidence="1" id="KW-0862">Zinc</keyword>
<dbReference type="InterPro" id="IPR044824">
    <property type="entry name" value="MAIN-like"/>
</dbReference>
<dbReference type="PROSITE" id="PS50966">
    <property type="entry name" value="ZF_SWIM"/>
    <property type="match status" value="1"/>
</dbReference>
<dbReference type="PANTHER" id="PTHR46033:SF8">
    <property type="entry name" value="PROTEIN MAINTENANCE OF MERISTEMS-LIKE"/>
    <property type="match status" value="1"/>
</dbReference>
<dbReference type="EMBL" id="QGNW01002513">
    <property type="protein sequence ID" value="RVW18773.1"/>
    <property type="molecule type" value="Genomic_DNA"/>
</dbReference>
<name>A0A438C686_VITVI</name>
<dbReference type="InterPro" id="IPR019557">
    <property type="entry name" value="AminoTfrase-like_pln_mobile"/>
</dbReference>
<keyword evidence="1" id="KW-0479">Metal-binding</keyword>
<keyword evidence="1" id="KW-0863">Zinc-finger</keyword>
<proteinExistence type="predicted"/>
<dbReference type="GO" id="GO:0010073">
    <property type="term" value="P:meristem maintenance"/>
    <property type="evidence" value="ECO:0007669"/>
    <property type="project" value="InterPro"/>
</dbReference>
<dbReference type="AlphaFoldDB" id="A0A438C686"/>
<evidence type="ECO:0000313" key="4">
    <source>
        <dbReference type="Proteomes" id="UP000288805"/>
    </source>
</evidence>
<dbReference type="PANTHER" id="PTHR46033">
    <property type="entry name" value="PROTEIN MAIN-LIKE 2"/>
    <property type="match status" value="1"/>
</dbReference>
<evidence type="ECO:0000256" key="1">
    <source>
        <dbReference type="PROSITE-ProRule" id="PRU00325"/>
    </source>
</evidence>
<evidence type="ECO:0000259" key="2">
    <source>
        <dbReference type="PROSITE" id="PS50966"/>
    </source>
</evidence>
<sequence>MKAKRKAMTRLFGDWYKSHAELPRFFLAFEQSNPGCIMYSKMVPGNNTNEEIFQRVFWAFAPSIKGFAHCRPVLSIDGTHLYGKYKGTLLIVMGCDVVVNETYSGWTQPDACHRFCMRHLASNFNTKFKDKTLKDLMCRVAMETLSHDGGQRYGITTTNMSKVFNGVLKGARNLPITALVQLTFYRVNSYFTVRRDHGANWLASSEEFTPHIDAKIKVKVVKAGAHEVLLYDHVAGRFHVKTRHSVGSSNRKPRTYHVTLQTGSCTCNKTLLLGFSCLHILAACHCRAIDFRQFVQDMDTPLFRARPGPDDTSVLTLQHRHRSSTIRVDPDIVRILCLSSSGHVKVDWPLITTLVERWCPKTHAFHMLVGEMTITLQDVAILFRLRVHGHPVTSFTDIDWHALCEELLGVRPTETDIRGASLTVCFITTHFSHLPPGVVYEVTLQRHARAYLLLLVSGSLFPKKKGVYIQLAILPMLKDFGETAQYSWGSATLTHLYRELCRASLDSAESVAGPLHLLQLWSWERLQVDHPSRSLPHARVLVDERFPPNALGSRWRVPLSHTDTLHHVLVTYKYEFCETKVWLILILMIIKQGLELMIIFQV</sequence>